<evidence type="ECO:0000313" key="1">
    <source>
        <dbReference type="EMBL" id="GGY03916.1"/>
    </source>
</evidence>
<protein>
    <submittedName>
        <fullName evidence="1">Uncharacterized protein</fullName>
    </submittedName>
</protein>
<sequence length="71" mass="7199">MAIANAAKAYTLTLSELEASALLGALGCVQFSETTAFQACEDICEALYGAGAKEWGADGAVSFAGAHTLPE</sequence>
<organism evidence="1 2">
    <name type="scientific">Paludibacterium paludis</name>
    <dbReference type="NCBI Taxonomy" id="1225769"/>
    <lineage>
        <taxon>Bacteria</taxon>
        <taxon>Pseudomonadati</taxon>
        <taxon>Pseudomonadota</taxon>
        <taxon>Betaproteobacteria</taxon>
        <taxon>Neisseriales</taxon>
        <taxon>Chromobacteriaceae</taxon>
        <taxon>Paludibacterium</taxon>
    </lineage>
</organism>
<name>A0A918NXT1_9NEIS</name>
<reference evidence="1" key="2">
    <citation type="submission" date="2020-09" db="EMBL/GenBank/DDBJ databases">
        <authorList>
            <person name="Sun Q."/>
            <person name="Kim S."/>
        </authorList>
    </citation>
    <scope>NUCLEOTIDE SEQUENCE</scope>
    <source>
        <strain evidence="1">KCTC 32182</strain>
    </source>
</reference>
<dbReference type="Proteomes" id="UP000645257">
    <property type="component" value="Unassembled WGS sequence"/>
</dbReference>
<dbReference type="EMBL" id="BMYX01000001">
    <property type="protein sequence ID" value="GGY03916.1"/>
    <property type="molecule type" value="Genomic_DNA"/>
</dbReference>
<evidence type="ECO:0000313" key="2">
    <source>
        <dbReference type="Proteomes" id="UP000645257"/>
    </source>
</evidence>
<keyword evidence="2" id="KW-1185">Reference proteome</keyword>
<proteinExistence type="predicted"/>
<reference evidence="1" key="1">
    <citation type="journal article" date="2014" name="Int. J. Syst. Evol. Microbiol.">
        <title>Complete genome sequence of Corynebacterium casei LMG S-19264T (=DSM 44701T), isolated from a smear-ripened cheese.</title>
        <authorList>
            <consortium name="US DOE Joint Genome Institute (JGI-PGF)"/>
            <person name="Walter F."/>
            <person name="Albersmeier A."/>
            <person name="Kalinowski J."/>
            <person name="Ruckert C."/>
        </authorList>
    </citation>
    <scope>NUCLEOTIDE SEQUENCE</scope>
    <source>
        <strain evidence="1">KCTC 32182</strain>
    </source>
</reference>
<accession>A0A918NXT1</accession>
<comment type="caution">
    <text evidence="1">The sequence shown here is derived from an EMBL/GenBank/DDBJ whole genome shotgun (WGS) entry which is preliminary data.</text>
</comment>
<dbReference type="AlphaFoldDB" id="A0A918NXT1"/>
<gene>
    <name evidence="1" type="ORF">GCM10011289_02840</name>
</gene>